<sequence>MFLISRRDGFYGIRCCANFIMHYFSSRIDFGRFLLKCSDLQDRVGLTCWGSIHTSGVGNWSRTPSTVDLTKPPDFSRHWRGLDFFNSTTRELSLPEVLAGSEGNTILNVSASILEHVDILYAGEHSDSGSGHSGNCPPRGVLSRLLNASFV</sequence>
<organism evidence="1 2">
    <name type="scientific">Protopolystoma xenopodis</name>
    <dbReference type="NCBI Taxonomy" id="117903"/>
    <lineage>
        <taxon>Eukaryota</taxon>
        <taxon>Metazoa</taxon>
        <taxon>Spiralia</taxon>
        <taxon>Lophotrochozoa</taxon>
        <taxon>Platyhelminthes</taxon>
        <taxon>Monogenea</taxon>
        <taxon>Polyopisthocotylea</taxon>
        <taxon>Polystomatidea</taxon>
        <taxon>Polystomatidae</taxon>
        <taxon>Protopolystoma</taxon>
    </lineage>
</organism>
<accession>A0A3S5A6W2</accession>
<reference evidence="1" key="1">
    <citation type="submission" date="2018-11" db="EMBL/GenBank/DDBJ databases">
        <authorList>
            <consortium name="Pathogen Informatics"/>
        </authorList>
    </citation>
    <scope>NUCLEOTIDE SEQUENCE</scope>
</reference>
<dbReference type="EMBL" id="CAAALY010028792">
    <property type="protein sequence ID" value="VEL16529.1"/>
    <property type="molecule type" value="Genomic_DNA"/>
</dbReference>
<protein>
    <submittedName>
        <fullName evidence="1">Uncharacterized protein</fullName>
    </submittedName>
</protein>
<dbReference type="Proteomes" id="UP000784294">
    <property type="component" value="Unassembled WGS sequence"/>
</dbReference>
<name>A0A3S5A6W2_9PLAT</name>
<evidence type="ECO:0000313" key="1">
    <source>
        <dbReference type="EMBL" id="VEL16529.1"/>
    </source>
</evidence>
<dbReference type="AlphaFoldDB" id="A0A3S5A6W2"/>
<keyword evidence="2" id="KW-1185">Reference proteome</keyword>
<gene>
    <name evidence="1" type="ORF">PXEA_LOCUS9969</name>
</gene>
<proteinExistence type="predicted"/>
<evidence type="ECO:0000313" key="2">
    <source>
        <dbReference type="Proteomes" id="UP000784294"/>
    </source>
</evidence>
<comment type="caution">
    <text evidence="1">The sequence shown here is derived from an EMBL/GenBank/DDBJ whole genome shotgun (WGS) entry which is preliminary data.</text>
</comment>